<organism evidence="2 3">
    <name type="scientific">Hymenobacter volaticus</name>
    <dbReference type="NCBI Taxonomy" id="2932254"/>
    <lineage>
        <taxon>Bacteria</taxon>
        <taxon>Pseudomonadati</taxon>
        <taxon>Bacteroidota</taxon>
        <taxon>Cytophagia</taxon>
        <taxon>Cytophagales</taxon>
        <taxon>Hymenobacteraceae</taxon>
        <taxon>Hymenobacter</taxon>
    </lineage>
</organism>
<feature type="region of interest" description="Disordered" evidence="1">
    <location>
        <begin position="113"/>
        <end position="134"/>
    </location>
</feature>
<evidence type="ECO:0000313" key="2">
    <source>
        <dbReference type="EMBL" id="UOQ64812.1"/>
    </source>
</evidence>
<accession>A0ABY4G1R4</accession>
<reference evidence="2" key="1">
    <citation type="submission" date="2022-04" db="EMBL/GenBank/DDBJ databases">
        <title>Hymenobacter sp. isolated from the air.</title>
        <authorList>
            <person name="Won M."/>
            <person name="Lee C.-M."/>
            <person name="Woen H.-Y."/>
            <person name="Kwon S.-W."/>
        </authorList>
    </citation>
    <scope>NUCLEOTIDE SEQUENCE</scope>
    <source>
        <strain evidence="2">5420S-77</strain>
    </source>
</reference>
<dbReference type="EMBL" id="CP095061">
    <property type="protein sequence ID" value="UOQ64812.1"/>
    <property type="molecule type" value="Genomic_DNA"/>
</dbReference>
<name>A0ABY4G1R4_9BACT</name>
<feature type="region of interest" description="Disordered" evidence="1">
    <location>
        <begin position="243"/>
        <end position="263"/>
    </location>
</feature>
<dbReference type="RefSeq" id="WP_245118804.1">
    <property type="nucleotide sequence ID" value="NZ_CP095061.1"/>
</dbReference>
<proteinExistence type="predicted"/>
<sequence length="348" mass="38823">MEVREQLGDTTTYTVFFSEDVCEGDFKLLAHPSLGPCKEIAIWVEVDDKKVYLVKGPVSSQQIKLVAGGQGSELQVQGADNTIKMKREEREQDFADVDDKSIYSTILSRNGFPKTDIKDQGHKNDEAKHSKKQNKDDLNFLRNLASENGLYFWIEYDEQGMETANVKELPLEGKPSLKLRINGDDKDRNNIDELNISWNTDVPTSVVGKNLDSKTKNKTDPAVDEPGQFKLGEKSLVLITEKCRQQARSSPKPADNDGRAQERSKAALNEAEWFIRANCSTSFDRLCKVVRAHTLVEIEGAGSRHSGPYLVSGVTHSIDAVSYKMQVELIRNAWDKAANKNGLSGLGM</sequence>
<feature type="compositionally biased region" description="Basic and acidic residues" evidence="1">
    <location>
        <begin position="254"/>
        <end position="263"/>
    </location>
</feature>
<gene>
    <name evidence="2" type="ORF">MUN86_14705</name>
</gene>
<protein>
    <submittedName>
        <fullName evidence="2">Uncharacterized protein</fullName>
    </submittedName>
</protein>
<evidence type="ECO:0000313" key="3">
    <source>
        <dbReference type="Proteomes" id="UP000830401"/>
    </source>
</evidence>
<dbReference type="SUPFAM" id="SSF69279">
    <property type="entry name" value="Phage tail proteins"/>
    <property type="match status" value="1"/>
</dbReference>
<feature type="compositionally biased region" description="Basic and acidic residues" evidence="1">
    <location>
        <begin position="115"/>
        <end position="134"/>
    </location>
</feature>
<keyword evidence="3" id="KW-1185">Reference proteome</keyword>
<evidence type="ECO:0000256" key="1">
    <source>
        <dbReference type="SAM" id="MobiDB-lite"/>
    </source>
</evidence>
<dbReference type="Proteomes" id="UP000830401">
    <property type="component" value="Chromosome"/>
</dbReference>